<dbReference type="InterPro" id="IPR003713">
    <property type="entry name" value="FliS"/>
</dbReference>
<keyword evidence="7" id="KW-0969">Cilium</keyword>
<evidence type="ECO:0000256" key="2">
    <source>
        <dbReference type="ARBA" id="ARBA00008787"/>
    </source>
</evidence>
<dbReference type="GO" id="GO:0005829">
    <property type="term" value="C:cytosol"/>
    <property type="evidence" value="ECO:0007669"/>
    <property type="project" value="UniProtKB-SubCell"/>
</dbReference>
<organism evidence="7 8">
    <name type="scientific">Laribacter hongkongensis</name>
    <dbReference type="NCBI Taxonomy" id="168471"/>
    <lineage>
        <taxon>Bacteria</taxon>
        <taxon>Pseudomonadati</taxon>
        <taxon>Pseudomonadota</taxon>
        <taxon>Betaproteobacteria</taxon>
        <taxon>Neisseriales</taxon>
        <taxon>Aquaspirillaceae</taxon>
        <taxon>Laribacter</taxon>
    </lineage>
</organism>
<dbReference type="RefSeq" id="WP_088861999.1">
    <property type="nucleotide sequence ID" value="NZ_CP022115.1"/>
</dbReference>
<name>A0A248LN16_9NEIS</name>
<dbReference type="PIRSF" id="PIRSF039090">
    <property type="entry name" value="Flis"/>
    <property type="match status" value="1"/>
</dbReference>
<evidence type="ECO:0000313" key="7">
    <source>
        <dbReference type="EMBL" id="ASJ25563.1"/>
    </source>
</evidence>
<evidence type="ECO:0000313" key="8">
    <source>
        <dbReference type="Proteomes" id="UP000197424"/>
    </source>
</evidence>
<keyword evidence="3 6" id="KW-0963">Cytoplasm</keyword>
<proteinExistence type="inferred from homology"/>
<dbReference type="OrthoDB" id="9792010at2"/>
<dbReference type="InterPro" id="IPR036584">
    <property type="entry name" value="FliS_sf"/>
</dbReference>
<accession>A0A248LN16</accession>
<keyword evidence="7" id="KW-0282">Flagellum</keyword>
<dbReference type="GO" id="GO:0044780">
    <property type="term" value="P:bacterial-type flagellum assembly"/>
    <property type="evidence" value="ECO:0007669"/>
    <property type="project" value="InterPro"/>
</dbReference>
<dbReference type="GO" id="GO:0071973">
    <property type="term" value="P:bacterial-type flagellum-dependent cell motility"/>
    <property type="evidence" value="ECO:0007669"/>
    <property type="project" value="TreeGrafter"/>
</dbReference>
<dbReference type="SUPFAM" id="SSF101116">
    <property type="entry name" value="Flagellar export chaperone FliS"/>
    <property type="match status" value="1"/>
</dbReference>
<dbReference type="Gene3D" id="1.20.120.340">
    <property type="entry name" value="Flagellar protein FliS"/>
    <property type="match status" value="1"/>
</dbReference>
<dbReference type="NCBIfam" id="TIGR00208">
    <property type="entry name" value="fliS"/>
    <property type="match status" value="1"/>
</dbReference>
<dbReference type="Pfam" id="PF02561">
    <property type="entry name" value="FliS"/>
    <property type="match status" value="1"/>
</dbReference>
<reference evidence="8" key="1">
    <citation type="submission" date="2017-06" db="EMBL/GenBank/DDBJ databases">
        <title>Whole genome sequence of Laribacter hongkongensis LHGZ1.</title>
        <authorList>
            <person name="Chen D."/>
            <person name="Wu H."/>
            <person name="Chen J."/>
        </authorList>
    </citation>
    <scope>NUCLEOTIDE SEQUENCE [LARGE SCALE GENOMIC DNA]</scope>
    <source>
        <strain evidence="8">LHGZ1</strain>
    </source>
</reference>
<keyword evidence="5" id="KW-0143">Chaperone</keyword>
<dbReference type="EMBL" id="CP022115">
    <property type="protein sequence ID" value="ASJ25563.1"/>
    <property type="molecule type" value="Genomic_DNA"/>
</dbReference>
<sequence length="152" mass="16028">MLNPRNPYAAYGRDSLETAIEVASPHKLILMLFDGALAALVSARLSMEAGKVAEKGQAIGKAISIVDAGLRSALNPEAGGELAVNLDALYEYIGMRLIEANLENSVIKLDEAHRLLADLRDAWDQIGPSKTAASVAEGVPPVRTGSVSYGNV</sequence>
<evidence type="ECO:0000256" key="5">
    <source>
        <dbReference type="ARBA" id="ARBA00023186"/>
    </source>
</evidence>
<dbReference type="CDD" id="cd16098">
    <property type="entry name" value="FliS"/>
    <property type="match status" value="1"/>
</dbReference>
<evidence type="ECO:0000256" key="6">
    <source>
        <dbReference type="PIRNR" id="PIRNR039090"/>
    </source>
</evidence>
<evidence type="ECO:0000256" key="4">
    <source>
        <dbReference type="ARBA" id="ARBA00022795"/>
    </source>
</evidence>
<dbReference type="AlphaFoldDB" id="A0A248LN16"/>
<keyword evidence="7" id="KW-0966">Cell projection</keyword>
<dbReference type="PANTHER" id="PTHR34773:SF1">
    <property type="entry name" value="FLAGELLAR SECRETION CHAPERONE FLIS"/>
    <property type="match status" value="1"/>
</dbReference>
<comment type="subcellular location">
    <subcellularLocation>
        <location evidence="1 6">Cytoplasm</location>
        <location evidence="1 6">Cytosol</location>
    </subcellularLocation>
</comment>
<keyword evidence="4 6" id="KW-1005">Bacterial flagellum biogenesis</keyword>
<protein>
    <recommendedName>
        <fullName evidence="6">Flagellar secretion chaperone FliS</fullName>
    </recommendedName>
</protein>
<gene>
    <name evidence="7" type="primary">fliS</name>
    <name evidence="7" type="ORF">LHGZ1_2732</name>
</gene>
<comment type="similarity">
    <text evidence="2 6">Belongs to the FliS family.</text>
</comment>
<evidence type="ECO:0000256" key="3">
    <source>
        <dbReference type="ARBA" id="ARBA00022490"/>
    </source>
</evidence>
<dbReference type="PANTHER" id="PTHR34773">
    <property type="entry name" value="FLAGELLAR SECRETION CHAPERONE FLIS"/>
    <property type="match status" value="1"/>
</dbReference>
<evidence type="ECO:0000256" key="1">
    <source>
        <dbReference type="ARBA" id="ARBA00004514"/>
    </source>
</evidence>
<dbReference type="Proteomes" id="UP000197424">
    <property type="component" value="Chromosome"/>
</dbReference>